<keyword evidence="4" id="KW-1185">Reference proteome</keyword>
<evidence type="ECO:0000256" key="1">
    <source>
        <dbReference type="SAM" id="MobiDB-lite"/>
    </source>
</evidence>
<accession>A0A3N4YKZ8</accession>
<organism evidence="3 4">
    <name type="scientific">Myceligenerans xiligouense</name>
    <dbReference type="NCBI Taxonomy" id="253184"/>
    <lineage>
        <taxon>Bacteria</taxon>
        <taxon>Bacillati</taxon>
        <taxon>Actinomycetota</taxon>
        <taxon>Actinomycetes</taxon>
        <taxon>Micrococcales</taxon>
        <taxon>Promicromonosporaceae</taxon>
        <taxon>Myceligenerans</taxon>
    </lineage>
</organism>
<dbReference type="EMBL" id="RKQZ01000001">
    <property type="protein sequence ID" value="RPF20757.1"/>
    <property type="molecule type" value="Genomic_DNA"/>
</dbReference>
<keyword evidence="2" id="KW-1133">Transmembrane helix</keyword>
<keyword evidence="2" id="KW-0812">Transmembrane</keyword>
<comment type="caution">
    <text evidence="3">The sequence shown here is derived from an EMBL/GenBank/DDBJ whole genome shotgun (WGS) entry which is preliminary data.</text>
</comment>
<feature type="compositionally biased region" description="Gly residues" evidence="1">
    <location>
        <begin position="141"/>
        <end position="158"/>
    </location>
</feature>
<feature type="transmembrane region" description="Helical" evidence="2">
    <location>
        <begin position="93"/>
        <end position="114"/>
    </location>
</feature>
<evidence type="ECO:0008006" key="5">
    <source>
        <dbReference type="Google" id="ProtNLM"/>
    </source>
</evidence>
<evidence type="ECO:0000256" key="2">
    <source>
        <dbReference type="SAM" id="Phobius"/>
    </source>
</evidence>
<sequence>MMGFGSGMGAGWILVLVLWIALIVLITWAVTTLLHASGNEGEKRGSADAAAEVLDRRLAAGEISSEEYQRVRDQLAASRGESRQPSTPGRSTALVVVIVVALLALLGTVAWATFTPGGPGGMMNGSWSIGDTRMMNDADTRGGGPGTDGGPMRGGGPMTGDDFGVAGTGPVTTLAEARTAAERYADPLDLRVAEVMQFDNGFYAELSTPGGDGATEVLIDADDGDVRIEYGPAMMWNTEYGVHTPEGTRPAEISPERAQSLADEWLAAHDGDVSAGHPEAFPGYYTLHTEEAGTVTGMLSVNASTGAVWYHAWHGEFVDMG</sequence>
<reference evidence="3 4" key="1">
    <citation type="submission" date="2018-11" db="EMBL/GenBank/DDBJ databases">
        <title>Sequencing the genomes of 1000 actinobacteria strains.</title>
        <authorList>
            <person name="Klenk H.-P."/>
        </authorList>
    </citation>
    <scope>NUCLEOTIDE SEQUENCE [LARGE SCALE GENOMIC DNA]</scope>
    <source>
        <strain evidence="3 4">DSM 15700</strain>
    </source>
</reference>
<gene>
    <name evidence="3" type="ORF">EDD34_1361</name>
</gene>
<evidence type="ECO:0000313" key="3">
    <source>
        <dbReference type="EMBL" id="RPF20757.1"/>
    </source>
</evidence>
<name>A0A3N4YKZ8_9MICO</name>
<feature type="region of interest" description="Disordered" evidence="1">
    <location>
        <begin position="127"/>
        <end position="161"/>
    </location>
</feature>
<feature type="transmembrane region" description="Helical" evidence="2">
    <location>
        <begin position="12"/>
        <end position="34"/>
    </location>
</feature>
<dbReference type="Proteomes" id="UP000280501">
    <property type="component" value="Unassembled WGS sequence"/>
</dbReference>
<keyword evidence="2" id="KW-0472">Membrane</keyword>
<dbReference type="AlphaFoldDB" id="A0A3N4YKZ8"/>
<proteinExistence type="predicted"/>
<evidence type="ECO:0000313" key="4">
    <source>
        <dbReference type="Proteomes" id="UP000280501"/>
    </source>
</evidence>
<protein>
    <recommendedName>
        <fullName evidence="5">SHOCT domain-containing protein</fullName>
    </recommendedName>
</protein>